<dbReference type="Proteomes" id="UP000198897">
    <property type="component" value="Unassembled WGS sequence"/>
</dbReference>
<dbReference type="OrthoDB" id="46571at2"/>
<dbReference type="GO" id="GO:0006364">
    <property type="term" value="P:rRNA processing"/>
    <property type="evidence" value="ECO:0007669"/>
    <property type="project" value="UniProtKB-UniRule"/>
</dbReference>
<dbReference type="SUPFAM" id="SSF69065">
    <property type="entry name" value="RNase III domain-like"/>
    <property type="match status" value="1"/>
</dbReference>
<protein>
    <recommendedName>
        <fullName evidence="4">Mini-ribonuclease 3</fullName>
        <shortName evidence="4">Mini-3</shortName>
        <shortName evidence="4">Mini-RNase 3</shortName>
        <ecNumber evidence="4">3.1.26.-</ecNumber>
    </recommendedName>
    <alternativeName>
        <fullName evidence="4">Mini-RNase III</fullName>
        <shortName evidence="4">Mini-III</shortName>
    </alternativeName>
</protein>
<dbReference type="InterPro" id="IPR000999">
    <property type="entry name" value="RNase_III_dom"/>
</dbReference>
<keyword evidence="4" id="KW-0694">RNA-binding</keyword>
<comment type="subunit">
    <text evidence="4">Homodimer.</text>
</comment>
<dbReference type="HAMAP" id="MF_01468">
    <property type="entry name" value="RNase_Mini_III"/>
    <property type="match status" value="1"/>
</dbReference>
<keyword evidence="3 4" id="KW-0378">Hydrolase</keyword>
<comment type="subcellular location">
    <subcellularLocation>
        <location evidence="4">Cytoplasm</location>
    </subcellularLocation>
</comment>
<evidence type="ECO:0000256" key="3">
    <source>
        <dbReference type="ARBA" id="ARBA00022801"/>
    </source>
</evidence>
<dbReference type="RefSeq" id="WP_089752369.1">
    <property type="nucleotide sequence ID" value="NZ_FOOG01000023.1"/>
</dbReference>
<gene>
    <name evidence="4" type="primary">mrnC</name>
    <name evidence="6" type="ORF">SAMN05216353_12316</name>
</gene>
<reference evidence="7" key="1">
    <citation type="submission" date="2016-10" db="EMBL/GenBank/DDBJ databases">
        <authorList>
            <person name="Varghese N."/>
            <person name="Submissions S."/>
        </authorList>
    </citation>
    <scope>NUCLEOTIDE SEQUENCE [LARGE SCALE GENOMIC DNA]</scope>
    <source>
        <strain evidence="7">FP5</strain>
    </source>
</reference>
<dbReference type="GO" id="GO:0004525">
    <property type="term" value="F:ribonuclease III activity"/>
    <property type="evidence" value="ECO:0007669"/>
    <property type="project" value="InterPro"/>
</dbReference>
<evidence type="ECO:0000256" key="2">
    <source>
        <dbReference type="ARBA" id="ARBA00022759"/>
    </source>
</evidence>
<keyword evidence="4" id="KW-0698">rRNA processing</keyword>
<keyword evidence="4" id="KW-0699">rRNA-binding</keyword>
<comment type="similarity">
    <text evidence="4">Belongs to the MrnC RNase family.</text>
</comment>
<name>A0A1I2PAX9_9BACI</name>
<keyword evidence="1 4" id="KW-0540">Nuclease</keyword>
<dbReference type="EMBL" id="FOOG01000023">
    <property type="protein sequence ID" value="SFG10621.1"/>
    <property type="molecule type" value="Genomic_DNA"/>
</dbReference>
<feature type="active site" evidence="4">
    <location>
        <position position="19"/>
    </location>
</feature>
<dbReference type="Gene3D" id="1.10.1520.10">
    <property type="entry name" value="Ribonuclease III domain"/>
    <property type="match status" value="1"/>
</dbReference>
<keyword evidence="4" id="KW-0690">Ribosome biogenesis</keyword>
<keyword evidence="2 4" id="KW-0255">Endonuclease</keyword>
<comment type="cofactor">
    <cofactor evidence="4">
        <name>Mg(2+)</name>
        <dbReference type="ChEBI" id="CHEBI:18420"/>
    </cofactor>
</comment>
<evidence type="ECO:0000313" key="7">
    <source>
        <dbReference type="Proteomes" id="UP000198897"/>
    </source>
</evidence>
<evidence type="ECO:0000256" key="4">
    <source>
        <dbReference type="HAMAP-Rule" id="MF_01468"/>
    </source>
</evidence>
<sequence length="136" mass="15437">MAINDVKQMKSLALAYMGDSVYELYVRKHLLESGKIQPQRLHKAAVKFVSAVSQARAVGYWQEEGLLTEEEQSVLRRGRNAKSGSVPKSTNVQTYRYSTGFEAVLGFLYLSEKNERLDELIEKTIQFTEERSGEGE</sequence>
<dbReference type="GO" id="GO:0005737">
    <property type="term" value="C:cytoplasm"/>
    <property type="evidence" value="ECO:0007669"/>
    <property type="project" value="UniProtKB-SubCell"/>
</dbReference>
<dbReference type="Pfam" id="PF00636">
    <property type="entry name" value="Ribonuclease_3"/>
    <property type="match status" value="1"/>
</dbReference>
<evidence type="ECO:0000313" key="6">
    <source>
        <dbReference type="EMBL" id="SFG10621.1"/>
    </source>
</evidence>
<feature type="domain" description="RNase III" evidence="5">
    <location>
        <begin position="13"/>
        <end position="111"/>
    </location>
</feature>
<dbReference type="GO" id="GO:0019843">
    <property type="term" value="F:rRNA binding"/>
    <property type="evidence" value="ECO:0007669"/>
    <property type="project" value="UniProtKB-UniRule"/>
</dbReference>
<dbReference type="InterPro" id="IPR008226">
    <property type="entry name" value="Mini3_fam"/>
</dbReference>
<keyword evidence="4" id="KW-0460">Magnesium</keyword>
<dbReference type="PANTHER" id="PTHR34276:SF1">
    <property type="entry name" value="MINI-RIBONUCLEASE 3"/>
    <property type="match status" value="1"/>
</dbReference>
<organism evidence="6 7">
    <name type="scientific">Halobacillus alkaliphilus</name>
    <dbReference type="NCBI Taxonomy" id="396056"/>
    <lineage>
        <taxon>Bacteria</taxon>
        <taxon>Bacillati</taxon>
        <taxon>Bacillota</taxon>
        <taxon>Bacilli</taxon>
        <taxon>Bacillales</taxon>
        <taxon>Bacillaceae</taxon>
        <taxon>Halobacillus</taxon>
    </lineage>
</organism>
<dbReference type="EC" id="3.1.26.-" evidence="4"/>
<dbReference type="AlphaFoldDB" id="A0A1I2PAX9"/>
<evidence type="ECO:0000256" key="1">
    <source>
        <dbReference type="ARBA" id="ARBA00022722"/>
    </source>
</evidence>
<accession>A0A1I2PAX9</accession>
<proteinExistence type="inferred from homology"/>
<dbReference type="InterPro" id="IPR036389">
    <property type="entry name" value="RNase_III_sf"/>
</dbReference>
<keyword evidence="7" id="KW-1185">Reference proteome</keyword>
<dbReference type="PANTHER" id="PTHR34276">
    <property type="entry name" value="MINI-RIBONUCLEASE 3"/>
    <property type="match status" value="1"/>
</dbReference>
<evidence type="ECO:0000259" key="5">
    <source>
        <dbReference type="Pfam" id="PF00636"/>
    </source>
</evidence>
<comment type="function">
    <text evidence="4">Involved in correct processing of both the 5' and 3' ends of 23S rRNA precursor. Processes 30S rRNA precursor transcript even in absence of ribonuclease 3 (Rnc); Rnc processes 30S rRNA into smaller rRNA precursors.</text>
</comment>
<keyword evidence="4" id="KW-0963">Cytoplasm</keyword>
<dbReference type="PIRSF" id="PIRSF005520">
    <property type="entry name" value="UCP005520"/>
    <property type="match status" value="1"/>
</dbReference>